<name>A0A2D4ENC3_MICCO</name>
<protein>
    <submittedName>
        <fullName evidence="1">Uncharacterized protein</fullName>
    </submittedName>
</protein>
<reference evidence="1" key="1">
    <citation type="submission" date="2017-07" db="EMBL/GenBank/DDBJ databases">
        <authorList>
            <person name="Mikheyev A."/>
            <person name="Grau M."/>
        </authorList>
    </citation>
    <scope>NUCLEOTIDE SEQUENCE</scope>
    <source>
        <tissue evidence="1">Venom_gland</tissue>
    </source>
</reference>
<organism evidence="1">
    <name type="scientific">Micrurus corallinus</name>
    <name type="common">Brazilian coral snake</name>
    <dbReference type="NCBI Taxonomy" id="54390"/>
    <lineage>
        <taxon>Eukaryota</taxon>
        <taxon>Metazoa</taxon>
        <taxon>Chordata</taxon>
        <taxon>Craniata</taxon>
        <taxon>Vertebrata</taxon>
        <taxon>Euteleostomi</taxon>
        <taxon>Lepidosauria</taxon>
        <taxon>Squamata</taxon>
        <taxon>Bifurcata</taxon>
        <taxon>Unidentata</taxon>
        <taxon>Episquamata</taxon>
        <taxon>Toxicofera</taxon>
        <taxon>Serpentes</taxon>
        <taxon>Colubroidea</taxon>
        <taxon>Elapidae</taxon>
        <taxon>Elapinae</taxon>
        <taxon>Micrurus</taxon>
    </lineage>
</organism>
<accession>A0A2D4ENC3</accession>
<reference evidence="1" key="2">
    <citation type="submission" date="2017-11" db="EMBL/GenBank/DDBJ databases">
        <title>Coralsnake Venomics: Analyses of Venom Gland Transcriptomes and Proteomes of Six Brazilian Taxa.</title>
        <authorList>
            <person name="Aird S.D."/>
            <person name="Jorge da Silva N."/>
            <person name="Qiu L."/>
            <person name="Villar-Briones A."/>
            <person name="Aparecida-Saddi V."/>
            <person name="Campos-Telles M.P."/>
            <person name="Grau M."/>
            <person name="Mikheyev A.S."/>
        </authorList>
    </citation>
    <scope>NUCLEOTIDE SEQUENCE</scope>
    <source>
        <tissue evidence="1">Venom_gland</tissue>
    </source>
</reference>
<dbReference type="AlphaFoldDB" id="A0A2D4ENC3"/>
<sequence>MHWCREKYSIKHNCMWPLGNGLCQHFIYYYRPKAPNFLGTRGRFCGEKFFHGTEGYMVFHAACIPYIGLCLFARSGFWHAVEQGQSMDWGLGTPVIGKKREREREKRR</sequence>
<proteinExistence type="predicted"/>
<dbReference type="EMBL" id="IACJ01001750">
    <property type="protein sequence ID" value="LAA36753.1"/>
    <property type="molecule type" value="Transcribed_RNA"/>
</dbReference>
<evidence type="ECO:0000313" key="1">
    <source>
        <dbReference type="EMBL" id="LAA36753.1"/>
    </source>
</evidence>